<dbReference type="EMBL" id="JH711573">
    <property type="protein sequence ID" value="EIW86160.1"/>
    <property type="molecule type" value="Genomic_DNA"/>
</dbReference>
<dbReference type="InterPro" id="IPR032675">
    <property type="entry name" value="LRR_dom_sf"/>
</dbReference>
<gene>
    <name evidence="1" type="ORF">CONPUDRAFT_160984</name>
</gene>
<dbReference type="KEGG" id="cput:CONPUDRAFT_160984"/>
<dbReference type="AlphaFoldDB" id="A0A5M3N407"/>
<evidence type="ECO:0000313" key="2">
    <source>
        <dbReference type="Proteomes" id="UP000053558"/>
    </source>
</evidence>
<dbReference type="OrthoDB" id="3543113at2759"/>
<organism evidence="1 2">
    <name type="scientific">Coniophora puteana (strain RWD-64-598)</name>
    <name type="common">Brown rot fungus</name>
    <dbReference type="NCBI Taxonomy" id="741705"/>
    <lineage>
        <taxon>Eukaryota</taxon>
        <taxon>Fungi</taxon>
        <taxon>Dikarya</taxon>
        <taxon>Basidiomycota</taxon>
        <taxon>Agaricomycotina</taxon>
        <taxon>Agaricomycetes</taxon>
        <taxon>Agaricomycetidae</taxon>
        <taxon>Boletales</taxon>
        <taxon>Coniophorineae</taxon>
        <taxon>Coniophoraceae</taxon>
        <taxon>Coniophora</taxon>
    </lineage>
</organism>
<keyword evidence="2" id="KW-1185">Reference proteome</keyword>
<evidence type="ECO:0008006" key="3">
    <source>
        <dbReference type="Google" id="ProtNLM"/>
    </source>
</evidence>
<protein>
    <recommendedName>
        <fullName evidence="3">F-box domain-containing protein</fullName>
    </recommendedName>
</protein>
<dbReference type="GeneID" id="19204460"/>
<accession>A0A5M3N407</accession>
<dbReference type="OMA" id="MSCTHID"/>
<sequence>MHQALTLYELLQAIFNQLGDSTEFFTDRSERKRTLASLARTCKAFTKPAIEELWYMMDAVGLFQNLIPHRLIMTPTGPTSDPHGWTVISQKETWIVSICLMSVYHLLTIRSVKNAPQHDIRALSTAEQARLMFYTSSIQRLSLPSFLSGLPIAAPALRMLLSLPGGLERAFPKLREVYILDKFPAAQASYEPFMQHAKSLNFQPTDSTGRASLLSPSISQIIRRLGRLQSMSCTHIDQPTLLHLSQLPCLTYLSFDTGLNISSATELMFPALRSLRLTSKRFKPIIFFLKRLARFPSSLHVLTLEQAPTLSESEQLFAVISKHPTTDLQSLSAMYFEGNSDDPGASMTFDTIVPLLRFSNMRVFNWYFSSRIDLTDLDIILIAHAWPKIRRLSVCSSVDDYTHKPRIESLFAMAKQCPYLEHLELPVDIAKFDRVPLGDPADGFAHSQLRRLHLTCVVSCADEDAIVTLTIILAQVFPRLRSVTGVMVEESLRQGGAGAGSMCADSYVSSALGALGRARVDGGIQSWVGEGVRRMVREAFKRELRRMDSSARSTFAW</sequence>
<evidence type="ECO:0000313" key="1">
    <source>
        <dbReference type="EMBL" id="EIW86160.1"/>
    </source>
</evidence>
<dbReference type="Gene3D" id="3.80.10.10">
    <property type="entry name" value="Ribonuclease Inhibitor"/>
    <property type="match status" value="1"/>
</dbReference>
<proteinExistence type="predicted"/>
<dbReference type="RefSeq" id="XP_007763067.1">
    <property type="nucleotide sequence ID" value="XM_007764877.1"/>
</dbReference>
<dbReference type="SUPFAM" id="SSF52047">
    <property type="entry name" value="RNI-like"/>
    <property type="match status" value="1"/>
</dbReference>
<reference evidence="2" key="1">
    <citation type="journal article" date="2012" name="Science">
        <title>The Paleozoic origin of enzymatic lignin decomposition reconstructed from 31 fungal genomes.</title>
        <authorList>
            <person name="Floudas D."/>
            <person name="Binder M."/>
            <person name="Riley R."/>
            <person name="Barry K."/>
            <person name="Blanchette R.A."/>
            <person name="Henrissat B."/>
            <person name="Martinez A.T."/>
            <person name="Otillar R."/>
            <person name="Spatafora J.W."/>
            <person name="Yadav J.S."/>
            <person name="Aerts A."/>
            <person name="Benoit I."/>
            <person name="Boyd A."/>
            <person name="Carlson A."/>
            <person name="Copeland A."/>
            <person name="Coutinho P.M."/>
            <person name="de Vries R.P."/>
            <person name="Ferreira P."/>
            <person name="Findley K."/>
            <person name="Foster B."/>
            <person name="Gaskell J."/>
            <person name="Glotzer D."/>
            <person name="Gorecki P."/>
            <person name="Heitman J."/>
            <person name="Hesse C."/>
            <person name="Hori C."/>
            <person name="Igarashi K."/>
            <person name="Jurgens J.A."/>
            <person name="Kallen N."/>
            <person name="Kersten P."/>
            <person name="Kohler A."/>
            <person name="Kuees U."/>
            <person name="Kumar T.K.A."/>
            <person name="Kuo A."/>
            <person name="LaButti K."/>
            <person name="Larrondo L.F."/>
            <person name="Lindquist E."/>
            <person name="Ling A."/>
            <person name="Lombard V."/>
            <person name="Lucas S."/>
            <person name="Lundell T."/>
            <person name="Martin R."/>
            <person name="McLaughlin D.J."/>
            <person name="Morgenstern I."/>
            <person name="Morin E."/>
            <person name="Murat C."/>
            <person name="Nagy L.G."/>
            <person name="Nolan M."/>
            <person name="Ohm R.A."/>
            <person name="Patyshakuliyeva A."/>
            <person name="Rokas A."/>
            <person name="Ruiz-Duenas F.J."/>
            <person name="Sabat G."/>
            <person name="Salamov A."/>
            <person name="Samejima M."/>
            <person name="Schmutz J."/>
            <person name="Slot J.C."/>
            <person name="St John F."/>
            <person name="Stenlid J."/>
            <person name="Sun H."/>
            <person name="Sun S."/>
            <person name="Syed K."/>
            <person name="Tsang A."/>
            <person name="Wiebenga A."/>
            <person name="Young D."/>
            <person name="Pisabarro A."/>
            <person name="Eastwood D.C."/>
            <person name="Martin F."/>
            <person name="Cullen D."/>
            <person name="Grigoriev I.V."/>
            <person name="Hibbett D.S."/>
        </authorList>
    </citation>
    <scope>NUCLEOTIDE SEQUENCE [LARGE SCALE GENOMIC DNA]</scope>
    <source>
        <strain evidence="2">RWD-64-598 SS2</strain>
    </source>
</reference>
<dbReference type="Proteomes" id="UP000053558">
    <property type="component" value="Unassembled WGS sequence"/>
</dbReference>
<comment type="caution">
    <text evidence="1">The sequence shown here is derived from an EMBL/GenBank/DDBJ whole genome shotgun (WGS) entry which is preliminary data.</text>
</comment>
<name>A0A5M3N407_CONPW</name>